<dbReference type="Pfam" id="PF05742">
    <property type="entry name" value="TANGO2"/>
    <property type="match status" value="2"/>
</dbReference>
<proteinExistence type="predicted"/>
<evidence type="ECO:0000313" key="2">
    <source>
        <dbReference type="Proteomes" id="UP000001064"/>
    </source>
</evidence>
<protein>
    <submittedName>
        <fullName evidence="1">Uncharacterized protein</fullName>
    </submittedName>
</protein>
<dbReference type="GO" id="GO:0005794">
    <property type="term" value="C:Golgi apparatus"/>
    <property type="evidence" value="ECO:0000318"/>
    <property type="project" value="GO_Central"/>
</dbReference>
<keyword evidence="2" id="KW-1185">Reference proteome</keyword>
<name>F0ZTM7_DICPU</name>
<dbReference type="AlphaFoldDB" id="F0ZTM7"/>
<gene>
    <name evidence="1" type="ORF">DICPUDRAFT_155307</name>
</gene>
<dbReference type="FunCoup" id="F0ZTM7">
    <property type="interactions" value="817"/>
</dbReference>
<dbReference type="EMBL" id="GL871179">
    <property type="protein sequence ID" value="EGC32698.1"/>
    <property type="molecule type" value="Genomic_DNA"/>
</dbReference>
<dbReference type="PANTHER" id="PTHR17985:SF8">
    <property type="entry name" value="TRANSPORT AND GOLGI ORGANIZATION PROTEIN 2 HOMOLOG"/>
    <property type="match status" value="1"/>
</dbReference>
<reference evidence="2" key="1">
    <citation type="journal article" date="2011" name="Genome Biol.">
        <title>Comparative genomics of the social amoebae Dictyostelium discoideum and Dictyostelium purpureum.</title>
        <authorList>
            <consortium name="US DOE Joint Genome Institute (JGI-PGF)"/>
            <person name="Sucgang R."/>
            <person name="Kuo A."/>
            <person name="Tian X."/>
            <person name="Salerno W."/>
            <person name="Parikh A."/>
            <person name="Feasley C.L."/>
            <person name="Dalin E."/>
            <person name="Tu H."/>
            <person name="Huang E."/>
            <person name="Barry K."/>
            <person name="Lindquist E."/>
            <person name="Shapiro H."/>
            <person name="Bruce D."/>
            <person name="Schmutz J."/>
            <person name="Salamov A."/>
            <person name="Fey P."/>
            <person name="Gaudet P."/>
            <person name="Anjard C."/>
            <person name="Babu M.M."/>
            <person name="Basu S."/>
            <person name="Bushmanova Y."/>
            <person name="van der Wel H."/>
            <person name="Katoh-Kurasawa M."/>
            <person name="Dinh C."/>
            <person name="Coutinho P.M."/>
            <person name="Saito T."/>
            <person name="Elias M."/>
            <person name="Schaap P."/>
            <person name="Kay R.R."/>
            <person name="Henrissat B."/>
            <person name="Eichinger L."/>
            <person name="Rivero F."/>
            <person name="Putnam N.H."/>
            <person name="West C.M."/>
            <person name="Loomis W.F."/>
            <person name="Chisholm R.L."/>
            <person name="Shaulsky G."/>
            <person name="Strassmann J.E."/>
            <person name="Queller D.C."/>
            <person name="Kuspa A."/>
            <person name="Grigoriev I.V."/>
        </authorList>
    </citation>
    <scope>NUCLEOTIDE SEQUENCE [LARGE SCALE GENOMIC DNA]</scope>
    <source>
        <strain evidence="2">QSDP1</strain>
    </source>
</reference>
<dbReference type="PANTHER" id="PTHR17985">
    <property type="entry name" value="SER/THR-RICH PROTEIN T10 IN DGCR REGION"/>
    <property type="match status" value="1"/>
</dbReference>
<dbReference type="OMA" id="VCERPTI"/>
<dbReference type="GeneID" id="10508399"/>
<dbReference type="OrthoDB" id="191601at2759"/>
<evidence type="ECO:0000313" key="1">
    <source>
        <dbReference type="EMBL" id="EGC32698.1"/>
    </source>
</evidence>
<dbReference type="STRING" id="5786.F0ZTM7"/>
<sequence length="338" mass="39347">MCIVFISFYQNEKHPLIILNNRDEVCERPTIPLSEWVLKKNEIEEFRDNDYISNNSKDYYSKDEDIRIYGGKDKIGGGTWLGVNNRGKFCIILNLYNKNFHDSSSGSGKLSRGKIVHNYLSSKISPFDYISLMEKNRHQYHPFILIVGDIINSNEKYYCLLSHLLPPKELYNKELNVKTYPSYLKAIERDTVFGISNYPLEWNTPKVTKGKQRLSDTLKEIFEKKAHSLQEHSDPHSCQFEEEGSLNQLFTSDEESKILDILYIDKKEDELPSPTEHINTSAIFVNPYHSIYSKKIHSTVSSSLITFDRLPHSSEIIMSFLQVDNINKKTFKIRQTLK</sequence>
<dbReference type="InParanoid" id="F0ZTM7"/>
<accession>F0ZTM7</accession>
<dbReference type="InterPro" id="IPR008551">
    <property type="entry name" value="TANGO2"/>
</dbReference>
<dbReference type="GO" id="GO:0009306">
    <property type="term" value="P:protein secretion"/>
    <property type="evidence" value="ECO:0000318"/>
    <property type="project" value="GO_Central"/>
</dbReference>
<dbReference type="VEuPathDB" id="AmoebaDB:DICPUDRAFT_155307"/>
<dbReference type="GO" id="GO:0007030">
    <property type="term" value="P:Golgi organization"/>
    <property type="evidence" value="ECO:0000318"/>
    <property type="project" value="GO_Central"/>
</dbReference>
<dbReference type="RefSeq" id="XP_003290767.1">
    <property type="nucleotide sequence ID" value="XM_003290719.1"/>
</dbReference>
<dbReference type="KEGG" id="dpp:DICPUDRAFT_155307"/>
<dbReference type="Proteomes" id="UP000001064">
    <property type="component" value="Unassembled WGS sequence"/>
</dbReference>
<organism evidence="1 2">
    <name type="scientific">Dictyostelium purpureum</name>
    <name type="common">Slime mold</name>
    <dbReference type="NCBI Taxonomy" id="5786"/>
    <lineage>
        <taxon>Eukaryota</taxon>
        <taxon>Amoebozoa</taxon>
        <taxon>Evosea</taxon>
        <taxon>Eumycetozoa</taxon>
        <taxon>Dictyostelia</taxon>
        <taxon>Dictyosteliales</taxon>
        <taxon>Dictyosteliaceae</taxon>
        <taxon>Dictyostelium</taxon>
    </lineage>
</organism>
<dbReference type="eggNOG" id="ENOG502SGU9">
    <property type="taxonomic scope" value="Eukaryota"/>
</dbReference>